<dbReference type="OrthoDB" id="5378430at2759"/>
<name>A0A2T4GRP6_FUSCU</name>
<dbReference type="AlphaFoldDB" id="A0A2T4GRP6"/>
<dbReference type="Proteomes" id="UP000663297">
    <property type="component" value="Chromosome 4"/>
</dbReference>
<keyword evidence="3" id="KW-1185">Reference proteome</keyword>
<dbReference type="EMBL" id="PVEM01000008">
    <property type="protein sequence ID" value="PTD06213.1"/>
    <property type="molecule type" value="Genomic_DNA"/>
</dbReference>
<proteinExistence type="predicted"/>
<evidence type="ECO:0000313" key="2">
    <source>
        <dbReference type="EMBL" id="QPC65784.1"/>
    </source>
</evidence>
<gene>
    <name evidence="1" type="ORF">FCULG_00012397</name>
    <name evidence="2" type="ORF">HYE67_008015</name>
</gene>
<reference evidence="1 3" key="1">
    <citation type="submission" date="2018-02" db="EMBL/GenBank/DDBJ databases">
        <title>Fusarium culmorum secondary metabolites in fungal-bacterial-plant interactions.</title>
        <authorList>
            <person name="Schmidt R."/>
        </authorList>
    </citation>
    <scope>NUCLEOTIDE SEQUENCE [LARGE SCALE GENOMIC DNA]</scope>
    <source>
        <strain evidence="1 3">PV</strain>
    </source>
</reference>
<organism evidence="1 3">
    <name type="scientific">Fusarium culmorum</name>
    <dbReference type="NCBI Taxonomy" id="5516"/>
    <lineage>
        <taxon>Eukaryota</taxon>
        <taxon>Fungi</taxon>
        <taxon>Dikarya</taxon>
        <taxon>Ascomycota</taxon>
        <taxon>Pezizomycotina</taxon>
        <taxon>Sordariomycetes</taxon>
        <taxon>Hypocreomycetidae</taxon>
        <taxon>Hypocreales</taxon>
        <taxon>Nectriaceae</taxon>
        <taxon>Fusarium</taxon>
    </lineage>
</organism>
<dbReference type="OMA" id="WIPPAEN"/>
<sequence>MSLPIELEKAVTVSLSGYLNFSRERGPLEQITLGTAALLKDTPWIPPAENTLPPAQIFSGTKFAAIYVSRNENHGLRDKYDCRNGKSSFDPLPNGIKLYNVPWNNDQSDCIAVAKLSITAGTTQCYQGDLNFQSEPTCILSSGAIFTKNTEAASDVLVEEVFSAMPEVQALGAALGLSNPETLSGSLEIYLRNSLTQAYQGCKPIGYIYGLG</sequence>
<protein>
    <submittedName>
        <fullName evidence="1">Uncharacterized protein</fullName>
    </submittedName>
</protein>
<evidence type="ECO:0000313" key="3">
    <source>
        <dbReference type="Proteomes" id="UP000241587"/>
    </source>
</evidence>
<evidence type="ECO:0000313" key="1">
    <source>
        <dbReference type="EMBL" id="PTD06213.1"/>
    </source>
</evidence>
<dbReference type="EMBL" id="CP064750">
    <property type="protein sequence ID" value="QPC65784.1"/>
    <property type="molecule type" value="Genomic_DNA"/>
</dbReference>
<accession>A0A2T4GRP6</accession>
<dbReference type="Proteomes" id="UP000241587">
    <property type="component" value="Unassembled WGS sequence"/>
</dbReference>
<reference evidence="2" key="2">
    <citation type="submission" date="2020-11" db="EMBL/GenBank/DDBJ databases">
        <title>The chromosome-scale genome resource for two endophytic Fusarium species: F. culmorum and F. pseudograminearum.</title>
        <authorList>
            <person name="Yuan Z."/>
        </authorList>
    </citation>
    <scope>NUCLEOTIDE SEQUENCE</scope>
    <source>
        <strain evidence="2">Class2-1B</strain>
    </source>
</reference>